<dbReference type="Proteomes" id="UP000278143">
    <property type="component" value="Unassembled WGS sequence"/>
</dbReference>
<evidence type="ECO:0000256" key="4">
    <source>
        <dbReference type="SAM" id="MobiDB-lite"/>
    </source>
</evidence>
<evidence type="ECO:0000313" key="5">
    <source>
        <dbReference type="EMBL" id="RKP25102.1"/>
    </source>
</evidence>
<reference evidence="6" key="1">
    <citation type="journal article" date="2018" name="Nat. Microbiol.">
        <title>Leveraging single-cell genomics to expand the fungal tree of life.</title>
        <authorList>
            <person name="Ahrendt S.R."/>
            <person name="Quandt C.A."/>
            <person name="Ciobanu D."/>
            <person name="Clum A."/>
            <person name="Salamov A."/>
            <person name="Andreopoulos B."/>
            <person name="Cheng J.F."/>
            <person name="Woyke T."/>
            <person name="Pelin A."/>
            <person name="Henrissat B."/>
            <person name="Reynolds N.K."/>
            <person name="Benny G.L."/>
            <person name="Smith M.E."/>
            <person name="James T.Y."/>
            <person name="Grigoriev I.V."/>
        </authorList>
    </citation>
    <scope>NUCLEOTIDE SEQUENCE [LARGE SCALE GENOMIC DNA]</scope>
    <source>
        <strain evidence="6">Benny S71-1</strain>
    </source>
</reference>
<dbReference type="InterPro" id="IPR023576">
    <property type="entry name" value="UbiE/COQ5_MeTrFase_CS"/>
</dbReference>
<dbReference type="PROSITE" id="PS01184">
    <property type="entry name" value="UBIE_2"/>
    <property type="match status" value="1"/>
</dbReference>
<keyword evidence="3" id="KW-0949">S-adenosyl-L-methionine</keyword>
<proteinExistence type="predicted"/>
<dbReference type="EMBL" id="KZ989882">
    <property type="protein sequence ID" value="RKP25102.1"/>
    <property type="molecule type" value="Genomic_DNA"/>
</dbReference>
<accession>A0A4P9YZS0</accession>
<dbReference type="PANTHER" id="PTHR43591:SF24">
    <property type="entry name" value="2-METHOXY-6-POLYPRENYL-1,4-BENZOQUINOL METHYLASE, MITOCHONDRIAL"/>
    <property type="match status" value="1"/>
</dbReference>
<dbReference type="SUPFAM" id="SSF53335">
    <property type="entry name" value="S-adenosyl-L-methionine-dependent methyltransferases"/>
    <property type="match status" value="1"/>
</dbReference>
<dbReference type="GO" id="GO:0008168">
    <property type="term" value="F:methyltransferase activity"/>
    <property type="evidence" value="ECO:0007669"/>
    <property type="project" value="UniProtKB-KW"/>
</dbReference>
<dbReference type="InterPro" id="IPR029063">
    <property type="entry name" value="SAM-dependent_MTases_sf"/>
</dbReference>
<feature type="compositionally biased region" description="Polar residues" evidence="4">
    <location>
        <begin position="18"/>
        <end position="33"/>
    </location>
</feature>
<dbReference type="Pfam" id="PF13489">
    <property type="entry name" value="Methyltransf_23"/>
    <property type="match status" value="1"/>
</dbReference>
<evidence type="ECO:0000256" key="2">
    <source>
        <dbReference type="ARBA" id="ARBA00022679"/>
    </source>
</evidence>
<dbReference type="AlphaFoldDB" id="A0A4P9YZS0"/>
<dbReference type="Gene3D" id="3.40.50.150">
    <property type="entry name" value="Vaccinia Virus protein VP39"/>
    <property type="match status" value="1"/>
</dbReference>
<evidence type="ECO:0000256" key="3">
    <source>
        <dbReference type="ARBA" id="ARBA00022691"/>
    </source>
</evidence>
<gene>
    <name evidence="5" type="ORF">SYNPS1DRAFT_29152</name>
</gene>
<protein>
    <submittedName>
        <fullName evidence="5">S-adenosyl-L-methionine-dependent methyltransferase</fullName>
    </submittedName>
</protein>
<keyword evidence="1 5" id="KW-0489">Methyltransferase</keyword>
<sequence>MGQFSTKHPRIRRRGSDLPSSAERSLHTLSSKGSLDRGKHGLRALCVPNPFAAHDKRKKSTSSEQIGYLLPVNIHERERLNKQHVFMRAALGAHHFAPVSQPKKVLDVGTGTAIWIKDMAELWPSSRFYAIDTTHPDRQDVKFKFAFADLFDGLPYSDRTFEYVHQRFMFSAIPVHKWPSVLAELHRVTRPGGYLEVVDTSMRLSPAGPITSQLFAFMNNMLTANGIGMALAGDQLGGWLREAGFEPEERRIASVPIGEWGGEPGSMCFYSWCLLIRSLKDKLLSSNTLRSWDFELLMTEWQSEIEEMRTSCEILYL</sequence>
<dbReference type="PANTHER" id="PTHR43591">
    <property type="entry name" value="METHYLTRANSFERASE"/>
    <property type="match status" value="1"/>
</dbReference>
<evidence type="ECO:0000313" key="6">
    <source>
        <dbReference type="Proteomes" id="UP000278143"/>
    </source>
</evidence>
<dbReference type="GO" id="GO:0032259">
    <property type="term" value="P:methylation"/>
    <property type="evidence" value="ECO:0007669"/>
    <property type="project" value="UniProtKB-KW"/>
</dbReference>
<feature type="region of interest" description="Disordered" evidence="4">
    <location>
        <begin position="1"/>
        <end position="35"/>
    </location>
</feature>
<dbReference type="CDD" id="cd02440">
    <property type="entry name" value="AdoMet_MTases"/>
    <property type="match status" value="1"/>
</dbReference>
<organism evidence="5 6">
    <name type="scientific">Syncephalis pseudoplumigaleata</name>
    <dbReference type="NCBI Taxonomy" id="1712513"/>
    <lineage>
        <taxon>Eukaryota</taxon>
        <taxon>Fungi</taxon>
        <taxon>Fungi incertae sedis</taxon>
        <taxon>Zoopagomycota</taxon>
        <taxon>Zoopagomycotina</taxon>
        <taxon>Zoopagomycetes</taxon>
        <taxon>Zoopagales</taxon>
        <taxon>Piptocephalidaceae</taxon>
        <taxon>Syncephalis</taxon>
    </lineage>
</organism>
<evidence type="ECO:0000256" key="1">
    <source>
        <dbReference type="ARBA" id="ARBA00022603"/>
    </source>
</evidence>
<name>A0A4P9YZS0_9FUNG</name>
<keyword evidence="6" id="KW-1185">Reference proteome</keyword>
<keyword evidence="2 5" id="KW-0808">Transferase</keyword>
<dbReference type="OrthoDB" id="2013972at2759"/>